<protein>
    <submittedName>
        <fullName evidence="1">Uncharacterized protein</fullName>
    </submittedName>
</protein>
<dbReference type="EMBL" id="JACJVP010000007">
    <property type="protein sequence ID" value="MBB6670257.1"/>
    <property type="molecule type" value="Genomic_DNA"/>
</dbReference>
<dbReference type="AlphaFoldDB" id="A0A7X0RMH8"/>
<gene>
    <name evidence="1" type="ORF">H7C19_06105</name>
</gene>
<sequence>MKQSTIVLLDVQDERKRQDAKWGEQNHEPQFWTGILGEEFGELCQAVNETVFNNGPAERAKGGYANMRTEAIQVAAVAVAFVEMLDRRHGGKVL</sequence>
<proteinExistence type="predicted"/>
<evidence type="ECO:0000313" key="2">
    <source>
        <dbReference type="Proteomes" id="UP000547209"/>
    </source>
</evidence>
<comment type="caution">
    <text evidence="1">The sequence shown here is derived from an EMBL/GenBank/DDBJ whole genome shotgun (WGS) entry which is preliminary data.</text>
</comment>
<keyword evidence="2" id="KW-1185">Reference proteome</keyword>
<name>A0A7X0RMH8_9BACL</name>
<dbReference type="RefSeq" id="WP_185141698.1">
    <property type="nucleotide sequence ID" value="NZ_JACJVP010000007.1"/>
</dbReference>
<reference evidence="1 2" key="1">
    <citation type="submission" date="2020-08" db="EMBL/GenBank/DDBJ databases">
        <title>Cohnella phylogeny.</title>
        <authorList>
            <person name="Dunlap C."/>
        </authorList>
    </citation>
    <scope>NUCLEOTIDE SEQUENCE [LARGE SCALE GENOMIC DNA]</scope>
    <source>
        <strain evidence="1 2">DSM 28246</strain>
    </source>
</reference>
<evidence type="ECO:0000313" key="1">
    <source>
        <dbReference type="EMBL" id="MBB6670257.1"/>
    </source>
</evidence>
<dbReference type="Proteomes" id="UP000547209">
    <property type="component" value="Unassembled WGS sequence"/>
</dbReference>
<accession>A0A7X0RMH8</accession>
<organism evidence="1 2">
    <name type="scientific">Cohnella nanjingensis</name>
    <dbReference type="NCBI Taxonomy" id="1387779"/>
    <lineage>
        <taxon>Bacteria</taxon>
        <taxon>Bacillati</taxon>
        <taxon>Bacillota</taxon>
        <taxon>Bacilli</taxon>
        <taxon>Bacillales</taxon>
        <taxon>Paenibacillaceae</taxon>
        <taxon>Cohnella</taxon>
    </lineage>
</organism>